<feature type="signal peptide" evidence="1">
    <location>
        <begin position="1"/>
        <end position="33"/>
    </location>
</feature>
<dbReference type="Proteomes" id="UP001167871">
    <property type="component" value="Unassembled WGS sequence"/>
</dbReference>
<comment type="caution">
    <text evidence="2">The sequence shown here is derived from an EMBL/GenBank/DDBJ whole genome shotgun (WGS) entry which is preliminary data.</text>
</comment>
<reference evidence="2" key="1">
    <citation type="submission" date="2023-06" db="EMBL/GenBank/DDBJ databases">
        <authorList>
            <person name="Zeman M."/>
            <person name="Kubasova T."/>
            <person name="Jahodarova E."/>
            <person name="Nykrynova M."/>
            <person name="Rychlik I."/>
        </authorList>
    </citation>
    <scope>NUCLEOTIDE SEQUENCE</scope>
    <source>
        <strain evidence="2">84_SSukc20</strain>
    </source>
</reference>
<reference evidence="2" key="2">
    <citation type="submission" date="2024-05" db="EMBL/GenBank/DDBJ databases">
        <title>Identification and characterization of horizontal gene transfer across gut microbiota members of farm animals based on homology search.</title>
        <authorList>
            <person name="Schwarzerova J."/>
            <person name="Nykrynova M."/>
            <person name="Jureckova K."/>
            <person name="Cejkova D."/>
            <person name="Rychlik I."/>
        </authorList>
    </citation>
    <scope>NUCLEOTIDE SEQUENCE</scope>
    <source>
        <strain evidence="2">84_SSukc20</strain>
    </source>
</reference>
<gene>
    <name evidence="2" type="ORF">QVO10_16715</name>
</gene>
<dbReference type="EMBL" id="JAUEII010000060">
    <property type="protein sequence ID" value="MDN0050989.1"/>
    <property type="molecule type" value="Genomic_DNA"/>
</dbReference>
<accession>A0ABT7XA85</accession>
<dbReference type="PROSITE" id="PS51257">
    <property type="entry name" value="PROKAR_LIPOPROTEIN"/>
    <property type="match status" value="1"/>
</dbReference>
<name>A0ABT7XA85_9BACE</name>
<evidence type="ECO:0000313" key="2">
    <source>
        <dbReference type="EMBL" id="MDN0050989.1"/>
    </source>
</evidence>
<evidence type="ECO:0000256" key="1">
    <source>
        <dbReference type="SAM" id="SignalP"/>
    </source>
</evidence>
<dbReference type="InterPro" id="IPR031762">
    <property type="entry name" value="DUF4738"/>
</dbReference>
<dbReference type="Pfam" id="PF15889">
    <property type="entry name" value="DUF4738"/>
    <property type="match status" value="1"/>
</dbReference>
<dbReference type="RefSeq" id="WP_241148261.1">
    <property type="nucleotide sequence ID" value="NZ_JACJJJ010000062.1"/>
</dbReference>
<evidence type="ECO:0000313" key="3">
    <source>
        <dbReference type="Proteomes" id="UP001167871"/>
    </source>
</evidence>
<feature type="chain" id="PRO_5047138459" evidence="1">
    <location>
        <begin position="34"/>
        <end position="279"/>
    </location>
</feature>
<proteinExistence type="predicted"/>
<keyword evidence="3" id="KW-1185">Reference proteome</keyword>
<keyword evidence="1" id="KW-0732">Signal</keyword>
<organism evidence="2 3">
    <name type="scientific">Bacteroides gallinaceum</name>
    <dbReference type="NCBI Taxonomy" id="1462571"/>
    <lineage>
        <taxon>Bacteria</taxon>
        <taxon>Pseudomonadati</taxon>
        <taxon>Bacteroidota</taxon>
        <taxon>Bacteroidia</taxon>
        <taxon>Bacteroidales</taxon>
        <taxon>Bacteroidaceae</taxon>
        <taxon>Bacteroides</taxon>
    </lineage>
</organism>
<sequence>MARNEIKTKKTQHKKMRKVLLAALFAFLVTACAENRNKQDGQAQNERNQLAKQQLQGIWVDENTELPMLKIAGDSIYLASQVNTPFRFSISGDTLIAHSSERVTYRITKLEPHVFQFYTSQGDLITLHKSDTDTIPFGYQTVIEPVQKEVIEKDSVFFYQGNRYRGYAYINPSSKKVYHPVVTEEGMIVDNVYFDNIIHICVFQGKQRLYAKDINKEMFENIIPADFLKMAILSDMSFMGVDSDGYHYQATVSMPDELSCYYVTILIDRQNNISFKLKE</sequence>
<protein>
    <submittedName>
        <fullName evidence="2">DUF4738 domain-containing protein</fullName>
    </submittedName>
</protein>
<dbReference type="Gene3D" id="2.40.128.510">
    <property type="entry name" value="Protein of unknown function DUF4738"/>
    <property type="match status" value="1"/>
</dbReference>